<dbReference type="InterPro" id="IPR006490">
    <property type="entry name" value="Maj_tail_phi13"/>
</dbReference>
<protein>
    <submittedName>
        <fullName evidence="1">Phage tail protein</fullName>
    </submittedName>
</protein>
<dbReference type="Pfam" id="PF04630">
    <property type="entry name" value="Phage_TTP_1"/>
    <property type="match status" value="1"/>
</dbReference>
<dbReference type="AlphaFoldDB" id="A0A8I1WKB3"/>
<dbReference type="Proteomes" id="UP000665181">
    <property type="component" value="Unassembled WGS sequence"/>
</dbReference>
<comment type="caution">
    <text evidence="1">The sequence shown here is derived from an EMBL/GenBank/DDBJ whole genome shotgun (WGS) entry which is preliminary data.</text>
</comment>
<dbReference type="InterPro" id="IPR006724">
    <property type="entry name" value="Phage_TTP"/>
</dbReference>
<evidence type="ECO:0000313" key="1">
    <source>
        <dbReference type="EMBL" id="MBO3796838.1"/>
    </source>
</evidence>
<evidence type="ECO:0000313" key="2">
    <source>
        <dbReference type="Proteomes" id="UP000665181"/>
    </source>
</evidence>
<dbReference type="NCBIfam" id="TIGR01603">
    <property type="entry name" value="maj_tail_phi13"/>
    <property type="match status" value="1"/>
</dbReference>
<dbReference type="RefSeq" id="WP_208556899.1">
    <property type="nucleotide sequence ID" value="NZ_JAGFPW010000034.1"/>
</dbReference>
<proteinExistence type="predicted"/>
<organism evidence="1 2">
    <name type="scientific">Bacillus subtilis</name>
    <dbReference type="NCBI Taxonomy" id="1423"/>
    <lineage>
        <taxon>Bacteria</taxon>
        <taxon>Bacillati</taxon>
        <taxon>Bacillota</taxon>
        <taxon>Bacilli</taxon>
        <taxon>Bacillales</taxon>
        <taxon>Bacillaceae</taxon>
        <taxon>Bacillus</taxon>
    </lineage>
</organism>
<gene>
    <name evidence="1" type="ORF">J5227_21615</name>
</gene>
<dbReference type="EMBL" id="JAGFPW010000034">
    <property type="protein sequence ID" value="MBO3796838.1"/>
    <property type="molecule type" value="Genomic_DNA"/>
</dbReference>
<reference evidence="1" key="1">
    <citation type="submission" date="2021-03" db="EMBL/GenBank/DDBJ databases">
        <title>Isolation of Bacillus subtilis from fermented food sample.</title>
        <authorList>
            <person name="Lakshmanan V."/>
            <person name="Athira K."/>
            <person name="Rajagopal K."/>
        </authorList>
    </citation>
    <scope>NUCLEOTIDE SEQUENCE</scope>
    <source>
        <strain evidence="1">S1</strain>
    </source>
</reference>
<accession>A0A8I1WKB3</accession>
<sequence length="206" mass="22778">MGKTIHGLDMFHIALLKEDSLERLEYETPERLPGAVNVSVDPKSEQNPFYADNGTYDIINSLGDIDVDMELADLPLEIQEKIYGLEEENGVQFSSKNDQAAYLALAFRAKVSNSDSYRYYWLLKGMPSLLPTEHKTDEGSADPQTTKVTLKFMPVDYGKKRWKAQAQDGVKTFMGGAEWFKQVVHEGSSLSAGSGTTQTADLGGTA</sequence>
<name>A0A8I1WKB3_BACIU</name>